<evidence type="ECO:0000313" key="5">
    <source>
        <dbReference type="EMBL" id="HIX65471.1"/>
    </source>
</evidence>
<comment type="caution">
    <text evidence="5">The sequence shown here is derived from an EMBL/GenBank/DDBJ whole genome shotgun (WGS) entry which is preliminary data.</text>
</comment>
<evidence type="ECO:0000259" key="4">
    <source>
        <dbReference type="PROSITE" id="PS50949"/>
    </source>
</evidence>
<evidence type="ECO:0000256" key="3">
    <source>
        <dbReference type="ARBA" id="ARBA00023163"/>
    </source>
</evidence>
<protein>
    <submittedName>
        <fullName evidence="5">GntR family transcriptional regulator</fullName>
    </submittedName>
</protein>
<evidence type="ECO:0000313" key="6">
    <source>
        <dbReference type="Proteomes" id="UP000886800"/>
    </source>
</evidence>
<dbReference type="PANTHER" id="PTHR38445">
    <property type="entry name" value="HTH-TYPE TRANSCRIPTIONAL REPRESSOR YTRA"/>
    <property type="match status" value="1"/>
</dbReference>
<dbReference type="Gene3D" id="1.10.10.10">
    <property type="entry name" value="Winged helix-like DNA-binding domain superfamily/Winged helix DNA-binding domain"/>
    <property type="match status" value="1"/>
</dbReference>
<name>A0A9D2B739_9FIRM</name>
<gene>
    <name evidence="5" type="ORF">H9736_04410</name>
</gene>
<dbReference type="InterPro" id="IPR036388">
    <property type="entry name" value="WH-like_DNA-bd_sf"/>
</dbReference>
<keyword evidence="1" id="KW-0805">Transcription regulation</keyword>
<dbReference type="GO" id="GO:0003677">
    <property type="term" value="F:DNA binding"/>
    <property type="evidence" value="ECO:0007669"/>
    <property type="project" value="UniProtKB-KW"/>
</dbReference>
<dbReference type="EMBL" id="DXES01000095">
    <property type="protein sequence ID" value="HIX65471.1"/>
    <property type="molecule type" value="Genomic_DNA"/>
</dbReference>
<dbReference type="Proteomes" id="UP000886800">
    <property type="component" value="Unassembled WGS sequence"/>
</dbReference>
<dbReference type="CDD" id="cd07377">
    <property type="entry name" value="WHTH_GntR"/>
    <property type="match status" value="1"/>
</dbReference>
<proteinExistence type="predicted"/>
<dbReference type="PANTHER" id="PTHR38445:SF7">
    <property type="entry name" value="GNTR-FAMILY TRANSCRIPTIONAL REGULATOR"/>
    <property type="match status" value="1"/>
</dbReference>
<organism evidence="5 6">
    <name type="scientific">Candidatus Anaerotruncus excrementipullorum</name>
    <dbReference type="NCBI Taxonomy" id="2838465"/>
    <lineage>
        <taxon>Bacteria</taxon>
        <taxon>Bacillati</taxon>
        <taxon>Bacillota</taxon>
        <taxon>Clostridia</taxon>
        <taxon>Eubacteriales</taxon>
        <taxon>Oscillospiraceae</taxon>
        <taxon>Anaerotruncus</taxon>
    </lineage>
</organism>
<evidence type="ECO:0000256" key="1">
    <source>
        <dbReference type="ARBA" id="ARBA00023015"/>
    </source>
</evidence>
<dbReference type="GO" id="GO:0003700">
    <property type="term" value="F:DNA-binding transcription factor activity"/>
    <property type="evidence" value="ECO:0007669"/>
    <property type="project" value="InterPro"/>
</dbReference>
<dbReference type="AlphaFoldDB" id="A0A9D2B739"/>
<dbReference type="InterPro" id="IPR036390">
    <property type="entry name" value="WH_DNA-bd_sf"/>
</dbReference>
<dbReference type="PROSITE" id="PS50949">
    <property type="entry name" value="HTH_GNTR"/>
    <property type="match status" value="1"/>
</dbReference>
<keyword evidence="3" id="KW-0804">Transcription</keyword>
<dbReference type="Pfam" id="PF00392">
    <property type="entry name" value="GntR"/>
    <property type="match status" value="1"/>
</dbReference>
<accession>A0A9D2B739</accession>
<reference evidence="5" key="2">
    <citation type="submission" date="2021-04" db="EMBL/GenBank/DDBJ databases">
        <authorList>
            <person name="Gilroy R."/>
        </authorList>
    </citation>
    <scope>NUCLEOTIDE SEQUENCE</scope>
    <source>
        <strain evidence="5">CHK188-5543</strain>
    </source>
</reference>
<evidence type="ECO:0000256" key="2">
    <source>
        <dbReference type="ARBA" id="ARBA00023125"/>
    </source>
</evidence>
<feature type="domain" description="HTH gntR-type" evidence="4">
    <location>
        <begin position="11"/>
        <end position="79"/>
    </location>
</feature>
<keyword evidence="2" id="KW-0238">DNA-binding</keyword>
<dbReference type="SUPFAM" id="SSF46785">
    <property type="entry name" value="Winged helix' DNA-binding domain"/>
    <property type="match status" value="1"/>
</dbReference>
<reference evidence="5" key="1">
    <citation type="journal article" date="2021" name="PeerJ">
        <title>Extensive microbial diversity within the chicken gut microbiome revealed by metagenomics and culture.</title>
        <authorList>
            <person name="Gilroy R."/>
            <person name="Ravi A."/>
            <person name="Getino M."/>
            <person name="Pursley I."/>
            <person name="Horton D.L."/>
            <person name="Alikhan N.F."/>
            <person name="Baker D."/>
            <person name="Gharbi K."/>
            <person name="Hall N."/>
            <person name="Watson M."/>
            <person name="Adriaenssens E.M."/>
            <person name="Foster-Nyarko E."/>
            <person name="Jarju S."/>
            <person name="Secka A."/>
            <person name="Antonio M."/>
            <person name="Oren A."/>
            <person name="Chaudhuri R.R."/>
            <person name="La Ragione R."/>
            <person name="Hildebrand F."/>
            <person name="Pallen M.J."/>
        </authorList>
    </citation>
    <scope>NUCLEOTIDE SEQUENCE</scope>
    <source>
        <strain evidence="5">CHK188-5543</strain>
    </source>
</reference>
<dbReference type="InterPro" id="IPR000524">
    <property type="entry name" value="Tscrpt_reg_HTH_GntR"/>
</dbReference>
<sequence length="130" mass="14414">MNILISNASPQPLYEQIEEQVRNQILSGALRQGDPMPSIRHLARELKVSVITAKRAYDDLEAEGFLTTTPGKGTFVSLANLERLRQVAMSQIEGKLAEAVDAARAISLGLAELQQLTELLYKEGEQDERH</sequence>
<dbReference type="SMART" id="SM00345">
    <property type="entry name" value="HTH_GNTR"/>
    <property type="match status" value="1"/>
</dbReference>